<dbReference type="InterPro" id="IPR005052">
    <property type="entry name" value="Lectin_leg"/>
</dbReference>
<protein>
    <recommendedName>
        <fullName evidence="1">L-type lectin-like domain-containing protein</fullName>
    </recommendedName>
</protein>
<dbReference type="GO" id="GO:0016020">
    <property type="term" value="C:membrane"/>
    <property type="evidence" value="ECO:0007669"/>
    <property type="project" value="InterPro"/>
</dbReference>
<dbReference type="InterPro" id="IPR013320">
    <property type="entry name" value="ConA-like_dom_sf"/>
</dbReference>
<organism evidence="2 3">
    <name type="scientific">Streblomastix strix</name>
    <dbReference type="NCBI Taxonomy" id="222440"/>
    <lineage>
        <taxon>Eukaryota</taxon>
        <taxon>Metamonada</taxon>
        <taxon>Preaxostyla</taxon>
        <taxon>Oxymonadida</taxon>
        <taxon>Streblomastigidae</taxon>
        <taxon>Streblomastix</taxon>
    </lineage>
</organism>
<comment type="caution">
    <text evidence="2">The sequence shown here is derived from an EMBL/GenBank/DDBJ whole genome shotgun (WGS) entry which is preliminary data.</text>
</comment>
<proteinExistence type="predicted"/>
<feature type="domain" description="L-type lectin-like" evidence="1">
    <location>
        <begin position="1"/>
        <end position="68"/>
    </location>
</feature>
<dbReference type="OrthoDB" id="10265193at2759"/>
<evidence type="ECO:0000259" key="1">
    <source>
        <dbReference type="PROSITE" id="PS51328"/>
    </source>
</evidence>
<sequence length="68" mass="7391">MRFDEGLDDWAKSGSTIIGEQKISLTRTNSGSSGGLWTSLPYSGKTWQMDTTFHISRPAQNNGDGLAL</sequence>
<dbReference type="PROSITE" id="PS51328">
    <property type="entry name" value="L_LECTIN_LIKE"/>
    <property type="match status" value="1"/>
</dbReference>
<evidence type="ECO:0000313" key="3">
    <source>
        <dbReference type="Proteomes" id="UP000324800"/>
    </source>
</evidence>
<dbReference type="Gene3D" id="2.60.120.200">
    <property type="match status" value="1"/>
</dbReference>
<dbReference type="Proteomes" id="UP000324800">
    <property type="component" value="Unassembled WGS sequence"/>
</dbReference>
<evidence type="ECO:0000313" key="2">
    <source>
        <dbReference type="EMBL" id="KAA6355143.1"/>
    </source>
</evidence>
<reference evidence="2 3" key="1">
    <citation type="submission" date="2019-03" db="EMBL/GenBank/DDBJ databases">
        <title>Single cell metagenomics reveals metabolic interactions within the superorganism composed of flagellate Streblomastix strix and complex community of Bacteroidetes bacteria on its surface.</title>
        <authorList>
            <person name="Treitli S.C."/>
            <person name="Kolisko M."/>
            <person name="Husnik F."/>
            <person name="Keeling P."/>
            <person name="Hampl V."/>
        </authorList>
    </citation>
    <scope>NUCLEOTIDE SEQUENCE [LARGE SCALE GENOMIC DNA]</scope>
    <source>
        <strain evidence="2">ST1C</strain>
    </source>
</reference>
<accession>A0A5J4TBA8</accession>
<name>A0A5J4TBA8_9EUKA</name>
<dbReference type="AlphaFoldDB" id="A0A5J4TBA8"/>
<dbReference type="SUPFAM" id="SSF49899">
    <property type="entry name" value="Concanavalin A-like lectins/glucanases"/>
    <property type="match status" value="1"/>
</dbReference>
<gene>
    <name evidence="2" type="ORF">EZS28_049330</name>
</gene>
<dbReference type="EMBL" id="SNRW01035097">
    <property type="protein sequence ID" value="KAA6355143.1"/>
    <property type="molecule type" value="Genomic_DNA"/>
</dbReference>
<dbReference type="Pfam" id="PF03388">
    <property type="entry name" value="Lectin_leg-like"/>
    <property type="match status" value="1"/>
</dbReference>